<keyword evidence="1" id="KW-0677">Repeat</keyword>
<proteinExistence type="predicted"/>
<dbReference type="InterPro" id="IPR051210">
    <property type="entry name" value="Ub_ligase/GEF_domain"/>
</dbReference>
<feature type="compositionally biased region" description="Low complexity" evidence="3">
    <location>
        <begin position="1198"/>
        <end position="1214"/>
    </location>
</feature>
<feature type="compositionally biased region" description="Basic and acidic residues" evidence="3">
    <location>
        <begin position="1113"/>
        <end position="1124"/>
    </location>
</feature>
<name>A0A0J9W310_PLAVI</name>
<feature type="compositionally biased region" description="Basic and acidic residues" evidence="3">
    <location>
        <begin position="51"/>
        <end position="69"/>
    </location>
</feature>
<evidence type="ECO:0008006" key="6">
    <source>
        <dbReference type="Google" id="ProtNLM"/>
    </source>
</evidence>
<dbReference type="Proteomes" id="UP000053776">
    <property type="component" value="Unassembled WGS sequence"/>
</dbReference>
<feature type="region of interest" description="Disordered" evidence="3">
    <location>
        <begin position="51"/>
        <end position="129"/>
    </location>
</feature>
<feature type="compositionally biased region" description="Basic and acidic residues" evidence="3">
    <location>
        <begin position="1249"/>
        <end position="1268"/>
    </location>
</feature>
<evidence type="ECO:0000256" key="2">
    <source>
        <dbReference type="PROSITE-ProRule" id="PRU00235"/>
    </source>
</evidence>
<feature type="region of interest" description="Disordered" evidence="3">
    <location>
        <begin position="201"/>
        <end position="237"/>
    </location>
</feature>
<evidence type="ECO:0000313" key="4">
    <source>
        <dbReference type="EMBL" id="KMZ94623.1"/>
    </source>
</evidence>
<evidence type="ECO:0000313" key="5">
    <source>
        <dbReference type="Proteomes" id="UP000053776"/>
    </source>
</evidence>
<reference evidence="4 5" key="1">
    <citation type="submission" date="2011-08" db="EMBL/GenBank/DDBJ databases">
        <title>The Genome Sequence of Plasmodium vivax Mauritania I.</title>
        <authorList>
            <consortium name="The Broad Institute Genome Sequencing Platform"/>
            <consortium name="The Broad Institute Genome Sequencing Center for Infectious Disease"/>
            <person name="Neafsey D."/>
            <person name="Carlton J."/>
            <person name="Barnwell J."/>
            <person name="Collins W."/>
            <person name="Escalante A."/>
            <person name="Mullikin J."/>
            <person name="Saul A."/>
            <person name="Guigo R."/>
            <person name="Camara F."/>
            <person name="Young S.K."/>
            <person name="Zeng Q."/>
            <person name="Gargeya S."/>
            <person name="Fitzgerald M."/>
            <person name="Haas B."/>
            <person name="Abouelleil A."/>
            <person name="Alvarado L."/>
            <person name="Arachchi H.M."/>
            <person name="Berlin A."/>
            <person name="Brown A."/>
            <person name="Chapman S.B."/>
            <person name="Chen Z."/>
            <person name="Dunbar C."/>
            <person name="Freedman E."/>
            <person name="Gearin G."/>
            <person name="Gellesch M."/>
            <person name="Goldberg J."/>
            <person name="Griggs A."/>
            <person name="Gujja S."/>
            <person name="Heiman D."/>
            <person name="Howarth C."/>
            <person name="Larson L."/>
            <person name="Lui A."/>
            <person name="MacDonald P.J.P."/>
            <person name="Montmayeur A."/>
            <person name="Murphy C."/>
            <person name="Neiman D."/>
            <person name="Pearson M."/>
            <person name="Priest M."/>
            <person name="Roberts A."/>
            <person name="Saif S."/>
            <person name="Shea T."/>
            <person name="Shenoy N."/>
            <person name="Sisk P."/>
            <person name="Stolte C."/>
            <person name="Sykes S."/>
            <person name="Wortman J."/>
            <person name="Nusbaum C."/>
            <person name="Birren B."/>
        </authorList>
    </citation>
    <scope>NUCLEOTIDE SEQUENCE [LARGE SCALE GENOMIC DNA]</scope>
    <source>
        <strain evidence="4 5">Mauritania I</strain>
    </source>
</reference>
<feature type="repeat" description="RCC1" evidence="2">
    <location>
        <begin position="531"/>
        <end position="584"/>
    </location>
</feature>
<feature type="region of interest" description="Disordered" evidence="3">
    <location>
        <begin position="1240"/>
        <end position="1282"/>
    </location>
</feature>
<organism evidence="4 5">
    <name type="scientific">Plasmodium vivax Mauritania I</name>
    <dbReference type="NCBI Taxonomy" id="1035515"/>
    <lineage>
        <taxon>Eukaryota</taxon>
        <taxon>Sar</taxon>
        <taxon>Alveolata</taxon>
        <taxon>Apicomplexa</taxon>
        <taxon>Aconoidasida</taxon>
        <taxon>Haemosporida</taxon>
        <taxon>Plasmodiidae</taxon>
        <taxon>Plasmodium</taxon>
        <taxon>Plasmodium (Plasmodium)</taxon>
    </lineage>
</organism>
<feature type="compositionally biased region" description="Polar residues" evidence="3">
    <location>
        <begin position="112"/>
        <end position="129"/>
    </location>
</feature>
<sequence length="1383" mass="154428">MKRRNINSSFYNSQSYNTLRRNEIYNDILTRLPNDFSISTIKKIKIDEQVGKSMSKGDVHDLLGKRRTESGGGRRRRSVTSEEGKDKNKQNGKRVVKEEPHGKLLLHRRRSSTCNRAGNTRVNPSRDTNYLTRNRYEEGAVEKKKRFFSENEKDKDYQRRIRQYSDFFKTGEYVAGGSGGQAGTPRQVAVRSQLEVLKREEVLKRGDVPNQADVPNQVNTSNSPNSNSHLADGGNKQGEDHLFFNPEIINCGKYHSGVVSKNGFVCLWGLNCYGQLGVNPNKSVHTCYRRTKLKTLKRDLEDEHNAEEEKKKRKKKKKKDAAARRTIFSPIKKEKTVLSPYIHKLVPLKHFGHKHKVKDISLGSFHTLLLTYDGFVFTFGCNKKAQLGLPNGYHRKVSHTSRPFLLPLVIVERGMQKSHPRYGRTNTFFFSSKTTYANIAHPVISINCGAYNSAVIDANRKLWIWGWNKFGQIDNSYAVEKMKKKEREEEAHVCKTCSGGRIHVGMMNLKRISEMVQRGGEHIKKKLTSKERLHVKGEDGHKDKRGRHKKSNKLVNVPRNVKIKDKSVLQVSLGKYHSLCLTEDKSVYIWGYLKRKKGKKKGGGAGGSDGEAEAEAGAYGDGGGKKCSYVLPCCGGGEYYRNITRVTKISCLSHLYISSIASSSTHTAFVAPITYIDERSVGERSTGERGVDSRGGPRSAISAGGGEKVGDKFRYNILLKNECSHLLKYYSEQVITRGGDNIFYVKYADLILLISGPPRGGEGDVTAQGIHPRDNVYLINNSLHVSNVYSHGSNYYLDFGGRGGRAAGQAEDSPGRGGYVSGVSGPLLLSNNNNLNRVDLLQIFQVAMGKNFAIFLTSSPSINRILNKKKIDYINNICSLDVLRNKIPERNLFIIGKSDFHHIILPSNCKQTSIPVCLHKNKLINEVLLRNKKHNFLNISRRKKHSDQISYHNKMLNLKHLHGKIKKSVTNCSLLYNDVDQQRFSLILDAAGANRSSLAAYKLNSANCGTSSSRNRKSISYVQSSSDRVSSSHGHSNGHSNSNSNRNSSSNRNNSNGNIFHFNLGQRRGTAARGKCASSEDRFSAAREGSSRVSSHVSSGRAESNQVSSHVSSGREESNPEQKDSLSSSSNEGDLKREDNPQSGAHLGMPSEKPHLYEEPGEYYPIGKAKQVSSAWGTPGEQLDHSQSTQNDGKHFSYKSSSRSSSSCNNYRASGQAVERDNQAVMGACSIVGGAKKEEMCGENANGKGDGEEKGREVGGENEKKDGQESGPPAKERRKSSTCVNKKKLFRNMILQAIDKINDNFLNQKNESGRLVDCEQVKLKFKVFKRRRSCLWNYFTYHHTKRKGPLGFNLSENIVNITLLDVACGDYHSLILLEVDTLT</sequence>
<gene>
    <name evidence="4" type="ORF">PVMG_01979</name>
</gene>
<dbReference type="SUPFAM" id="SSF50985">
    <property type="entry name" value="RCC1/BLIP-II"/>
    <property type="match status" value="1"/>
</dbReference>
<dbReference type="EMBL" id="KQ235019">
    <property type="protein sequence ID" value="KMZ94623.1"/>
    <property type="molecule type" value="Genomic_DNA"/>
</dbReference>
<feature type="compositionally biased region" description="Low complexity" evidence="3">
    <location>
        <begin position="1018"/>
        <end position="1058"/>
    </location>
</feature>
<dbReference type="Gene3D" id="2.130.10.30">
    <property type="entry name" value="Regulator of chromosome condensation 1/beta-lactamase-inhibitor protein II"/>
    <property type="match status" value="2"/>
</dbReference>
<dbReference type="OrthoDB" id="10256179at2759"/>
<accession>A0A0J9W310</accession>
<feature type="region of interest" description="Disordered" evidence="3">
    <location>
        <begin position="301"/>
        <end position="323"/>
    </location>
</feature>
<evidence type="ECO:0000256" key="1">
    <source>
        <dbReference type="ARBA" id="ARBA00022737"/>
    </source>
</evidence>
<feature type="region of interest" description="Disordered" evidence="3">
    <location>
        <begin position="1174"/>
        <end position="1217"/>
    </location>
</feature>
<dbReference type="PROSITE" id="PS50012">
    <property type="entry name" value="RCC1_3"/>
    <property type="match status" value="2"/>
</dbReference>
<dbReference type="InterPro" id="IPR000408">
    <property type="entry name" value="Reg_chr_condens"/>
</dbReference>
<feature type="compositionally biased region" description="Polar residues" evidence="3">
    <location>
        <begin position="1102"/>
        <end position="1112"/>
    </location>
</feature>
<dbReference type="PANTHER" id="PTHR22870:SF408">
    <property type="entry name" value="OS09G0560450 PROTEIN"/>
    <property type="match status" value="1"/>
</dbReference>
<dbReference type="PANTHER" id="PTHR22870">
    <property type="entry name" value="REGULATOR OF CHROMOSOME CONDENSATION"/>
    <property type="match status" value="1"/>
</dbReference>
<dbReference type="Pfam" id="PF13540">
    <property type="entry name" value="RCC1_2"/>
    <property type="match status" value="3"/>
</dbReference>
<feature type="compositionally biased region" description="Low complexity" evidence="3">
    <location>
        <begin position="1091"/>
        <end position="1101"/>
    </location>
</feature>
<evidence type="ECO:0000256" key="3">
    <source>
        <dbReference type="SAM" id="MobiDB-lite"/>
    </source>
</evidence>
<feature type="repeat" description="RCC1" evidence="2">
    <location>
        <begin position="374"/>
        <end position="459"/>
    </location>
</feature>
<protein>
    <recommendedName>
        <fullName evidence="6">Regulator of chromosome condensation</fullName>
    </recommendedName>
</protein>
<dbReference type="InterPro" id="IPR009091">
    <property type="entry name" value="RCC1/BLIP-II"/>
</dbReference>
<feature type="region of interest" description="Disordered" evidence="3">
    <location>
        <begin position="1006"/>
        <end position="1160"/>
    </location>
</feature>
<feature type="region of interest" description="Disordered" evidence="3">
    <location>
        <begin position="682"/>
        <end position="703"/>
    </location>
</feature>
<feature type="compositionally biased region" description="Polar residues" evidence="3">
    <location>
        <begin position="213"/>
        <end position="229"/>
    </location>
</feature>
<feature type="compositionally biased region" description="Basic and acidic residues" evidence="3">
    <location>
        <begin position="301"/>
        <end position="310"/>
    </location>
</feature>
<feature type="compositionally biased region" description="Basic and acidic residues" evidence="3">
    <location>
        <begin position="682"/>
        <end position="692"/>
    </location>
</feature>
<feature type="compositionally biased region" description="Basic and acidic residues" evidence="3">
    <location>
        <begin position="79"/>
        <end position="102"/>
    </location>
</feature>